<feature type="compositionally biased region" description="Basic and acidic residues" evidence="10">
    <location>
        <begin position="390"/>
        <end position="400"/>
    </location>
</feature>
<dbReference type="GO" id="GO:0005929">
    <property type="term" value="C:cilium"/>
    <property type="evidence" value="ECO:0007669"/>
    <property type="project" value="TreeGrafter"/>
</dbReference>
<evidence type="ECO:0000256" key="2">
    <source>
        <dbReference type="ARBA" id="ARBA00006737"/>
    </source>
</evidence>
<dbReference type="PANTHER" id="PTHR21648">
    <property type="entry name" value="FLAGELLAR RADIAL SPOKE PROTEIN 3"/>
    <property type="match status" value="1"/>
</dbReference>
<dbReference type="InterPro" id="IPR009290">
    <property type="entry name" value="Radial_spoke_3"/>
</dbReference>
<dbReference type="PANTHER" id="PTHR21648:SF0">
    <property type="entry name" value="RADIAL SPOKE HEAD PROTEIN 3 HOMOLOG"/>
    <property type="match status" value="1"/>
</dbReference>
<evidence type="ECO:0000256" key="10">
    <source>
        <dbReference type="SAM" id="MobiDB-lite"/>
    </source>
</evidence>
<keyword evidence="9" id="KW-0175">Coiled coil</keyword>
<organism evidence="11">
    <name type="scientific">Graphocephala atropunctata</name>
    <dbReference type="NCBI Taxonomy" id="36148"/>
    <lineage>
        <taxon>Eukaryota</taxon>
        <taxon>Metazoa</taxon>
        <taxon>Ecdysozoa</taxon>
        <taxon>Arthropoda</taxon>
        <taxon>Hexapoda</taxon>
        <taxon>Insecta</taxon>
        <taxon>Pterygota</taxon>
        <taxon>Neoptera</taxon>
        <taxon>Paraneoptera</taxon>
        <taxon>Hemiptera</taxon>
        <taxon>Auchenorrhyncha</taxon>
        <taxon>Membracoidea</taxon>
        <taxon>Cicadellidae</taxon>
        <taxon>Cicadellinae</taxon>
        <taxon>Cicadellini</taxon>
        <taxon>Graphocephala</taxon>
    </lineage>
</organism>
<feature type="region of interest" description="Disordered" evidence="10">
    <location>
        <begin position="353"/>
        <end position="413"/>
    </location>
</feature>
<evidence type="ECO:0008006" key="12">
    <source>
        <dbReference type="Google" id="ProtNLM"/>
    </source>
</evidence>
<evidence type="ECO:0000256" key="3">
    <source>
        <dbReference type="ARBA" id="ARBA00022490"/>
    </source>
</evidence>
<accession>A0A1B6MSV4</accession>
<name>A0A1B6MSV4_9HEMI</name>
<keyword evidence="4" id="KW-0597">Phosphoprotein</keyword>
<sequence length="413" mass="46979">MEGQYYLANNVIHQSLANSPPYGGGGDHQAAYSFQSSPRALFTTRKKYKHPPGEDGTPLPYGNIMYDRRVVRGSTFAQHPVPTAGCESQAARQAEARRRSMARRKAQTQQTRAMRLRIGTPPPVDGRNHVIVQTDQYMEELFDHPPGATVSCQTDFFLDRPDTPIYVPSKTGRDVETQIYPGELFHFDTEVQPILEVLVGKTVEQALVEVMEEDELAAIREQQRRYKEIRAAEKAEEQRLEEQERRRREEAEKRLEELEMTNRIRLETEDRVSAAVLTQGYLTDLLPAVLEGLKEAGYFIDDIRQDVEENFMSWLMGEVKQEMQRMVDNRDLLSEIVREILETRAEVYRAMATDKHAPGSDEEPTSTPLPGVSSVVLHKDENIEETDITGEAKPREETEVRNSAGEGEQTAES</sequence>
<feature type="coiled-coil region" evidence="9">
    <location>
        <begin position="219"/>
        <end position="268"/>
    </location>
</feature>
<keyword evidence="5" id="KW-0282">Flagellum</keyword>
<keyword evidence="6" id="KW-0969">Cilium</keyword>
<keyword evidence="7" id="KW-0206">Cytoskeleton</keyword>
<evidence type="ECO:0000256" key="1">
    <source>
        <dbReference type="ARBA" id="ARBA00004611"/>
    </source>
</evidence>
<dbReference type="Pfam" id="PF06098">
    <property type="entry name" value="Radial_spoke_3"/>
    <property type="match status" value="1"/>
</dbReference>
<evidence type="ECO:0000256" key="9">
    <source>
        <dbReference type="SAM" id="Coils"/>
    </source>
</evidence>
<proteinExistence type="inferred from homology"/>
<comment type="similarity">
    <text evidence="2">Belongs to the flagellar radial spoke RSP3 family.</text>
</comment>
<evidence type="ECO:0000256" key="6">
    <source>
        <dbReference type="ARBA" id="ARBA00023069"/>
    </source>
</evidence>
<evidence type="ECO:0000256" key="4">
    <source>
        <dbReference type="ARBA" id="ARBA00022553"/>
    </source>
</evidence>
<reference evidence="11" key="1">
    <citation type="submission" date="2015-11" db="EMBL/GenBank/DDBJ databases">
        <title>De novo transcriptome assembly of four potential Pierce s Disease insect vectors from Arizona vineyards.</title>
        <authorList>
            <person name="Tassone E.E."/>
        </authorList>
    </citation>
    <scope>NUCLEOTIDE SEQUENCE</scope>
</reference>
<evidence type="ECO:0000256" key="8">
    <source>
        <dbReference type="ARBA" id="ARBA00023273"/>
    </source>
</evidence>
<evidence type="ECO:0000313" key="11">
    <source>
        <dbReference type="EMBL" id="JAT38983.1"/>
    </source>
</evidence>
<gene>
    <name evidence="11" type="ORF">g.35024</name>
</gene>
<evidence type="ECO:0000256" key="5">
    <source>
        <dbReference type="ARBA" id="ARBA00022846"/>
    </source>
</evidence>
<dbReference type="EMBL" id="GEBQ01000994">
    <property type="protein sequence ID" value="JAT38983.1"/>
    <property type="molecule type" value="Transcribed_RNA"/>
</dbReference>
<dbReference type="AlphaFoldDB" id="A0A1B6MSV4"/>
<keyword evidence="3" id="KW-0963">Cytoplasm</keyword>
<evidence type="ECO:0000256" key="7">
    <source>
        <dbReference type="ARBA" id="ARBA00023212"/>
    </source>
</evidence>
<comment type="subcellular location">
    <subcellularLocation>
        <location evidence="1">Cytoplasm</location>
        <location evidence="1">Cytoskeleton</location>
        <location evidence="1">Flagellum axoneme</location>
    </subcellularLocation>
</comment>
<protein>
    <recommendedName>
        <fullName evidence="12">Radial spoke head protein 3</fullName>
    </recommendedName>
</protein>
<keyword evidence="8" id="KW-0966">Cell projection</keyword>